<reference evidence="4" key="1">
    <citation type="journal article" date="2014" name="Genome Biol.">
        <title>Genome analysis of a major urban malaria vector mosquito, Anopheles stephensi.</title>
        <authorList>
            <person name="Jiang X."/>
            <person name="Peery A."/>
            <person name="Hall A.B."/>
            <person name="Sharma A."/>
            <person name="Chen X.G."/>
            <person name="Waterhouse R.M."/>
            <person name="Komissarov A."/>
            <person name="Riehle M.M."/>
            <person name="Shouche Y."/>
            <person name="Sharakhova M.V."/>
            <person name="Lawson D."/>
            <person name="Pakpour N."/>
            <person name="Arensburger P."/>
            <person name="Davidson V.L."/>
            <person name="Eiglmeier K."/>
            <person name="Emrich S."/>
            <person name="George P."/>
            <person name="Kennedy R.C."/>
            <person name="Mane S.P."/>
            <person name="Maslen G."/>
            <person name="Oringanje C."/>
            <person name="Qi Y."/>
            <person name="Settlage R."/>
            <person name="Tojo M."/>
            <person name="Tubio J.M."/>
            <person name="Unger M.F."/>
            <person name="Wang B."/>
            <person name="Vernick K.D."/>
            <person name="Ribeiro J.M."/>
            <person name="James A.A."/>
            <person name="Michel K."/>
            <person name="Riehle M.A."/>
            <person name="Luckhart S."/>
            <person name="Sharakhov I.V."/>
            <person name="Tu Z."/>
        </authorList>
    </citation>
    <scope>NUCLEOTIDE SEQUENCE [LARGE SCALE GENOMIC DNA]</scope>
    <source>
        <strain evidence="4">Indian</strain>
    </source>
</reference>
<dbReference type="PROSITE" id="PS50041">
    <property type="entry name" value="C_TYPE_LECTIN_2"/>
    <property type="match status" value="2"/>
</dbReference>
<organism evidence="3 4">
    <name type="scientific">Anopheles stephensi</name>
    <name type="common">Indo-Pakistan malaria mosquito</name>
    <dbReference type="NCBI Taxonomy" id="30069"/>
    <lineage>
        <taxon>Eukaryota</taxon>
        <taxon>Metazoa</taxon>
        <taxon>Ecdysozoa</taxon>
        <taxon>Arthropoda</taxon>
        <taxon>Hexapoda</taxon>
        <taxon>Insecta</taxon>
        <taxon>Pterygota</taxon>
        <taxon>Neoptera</taxon>
        <taxon>Endopterygota</taxon>
        <taxon>Diptera</taxon>
        <taxon>Nematocera</taxon>
        <taxon>Culicoidea</taxon>
        <taxon>Culicidae</taxon>
        <taxon>Anophelinae</taxon>
        <taxon>Anopheles</taxon>
    </lineage>
</organism>
<dbReference type="Proteomes" id="UP000076408">
    <property type="component" value="Unassembled WGS sequence"/>
</dbReference>
<dbReference type="VEuPathDB" id="VectorBase:ASTE007412"/>
<dbReference type="Pfam" id="PF00059">
    <property type="entry name" value="Lectin_C"/>
    <property type="match status" value="2"/>
</dbReference>
<sequence length="266" mass="29519">MKTVLLALAIVAAVVLPTAQSLRYTAYKTKVSFFEAWQQCIVKGGSLVSIELASQNSMVLREIKKAGGDSEWWLSGTDVGLEGSWIWFSRNTPVGSPYGFLNFGSGEPNNAGSNGEHCLSINSLGKWNDVPCDKLLYYVCYKHYVVYRQNVNFFVATQFCRQKGGYLASIESPEESARVEAAIKAAVGNKPTVWWIGGMDYGLEGRFVWYALNKVIDYKNYNVGKPNNSRRVEDCLSLDTAMGYKWNDIPCGNAVEGYICAFSSQP</sequence>
<dbReference type="InterPro" id="IPR001304">
    <property type="entry name" value="C-type_lectin-like"/>
</dbReference>
<dbReference type="InterPro" id="IPR050111">
    <property type="entry name" value="C-type_lectin/snaclec_domain"/>
</dbReference>
<dbReference type="VEuPathDB" id="VectorBase:ASTEI20_030966"/>
<accession>A0A182Y9N6</accession>
<keyword evidence="4" id="KW-1185">Reference proteome</keyword>
<dbReference type="InterPro" id="IPR018378">
    <property type="entry name" value="C-type_lectin_CS"/>
</dbReference>
<dbReference type="InterPro" id="IPR016186">
    <property type="entry name" value="C-type_lectin-like/link_sf"/>
</dbReference>
<dbReference type="InterPro" id="IPR016187">
    <property type="entry name" value="CTDL_fold"/>
</dbReference>
<evidence type="ECO:0000259" key="2">
    <source>
        <dbReference type="PROSITE" id="PS50041"/>
    </source>
</evidence>
<keyword evidence="1" id="KW-1015">Disulfide bond</keyword>
<evidence type="ECO:0000313" key="4">
    <source>
        <dbReference type="Proteomes" id="UP000076408"/>
    </source>
</evidence>
<dbReference type="STRING" id="30069.A0A182Y9N6"/>
<dbReference type="Gene3D" id="3.10.100.10">
    <property type="entry name" value="Mannose-Binding Protein A, subunit A"/>
    <property type="match status" value="2"/>
</dbReference>
<dbReference type="SUPFAM" id="SSF56436">
    <property type="entry name" value="C-type lectin-like"/>
    <property type="match status" value="2"/>
</dbReference>
<proteinExistence type="predicted"/>
<dbReference type="VEuPathDB" id="VectorBase:ASTEI05171"/>
<protein>
    <recommendedName>
        <fullName evidence="2">C-type lectin domain-containing protein</fullName>
    </recommendedName>
</protein>
<dbReference type="EnsemblMetazoa" id="ASTEI05171-RA">
    <property type="protein sequence ID" value="ASTEI05171-PA"/>
    <property type="gene ID" value="ASTEI05171"/>
</dbReference>
<dbReference type="CDD" id="cd00037">
    <property type="entry name" value="CLECT"/>
    <property type="match status" value="2"/>
</dbReference>
<dbReference type="OMA" id="AYENWIT"/>
<evidence type="ECO:0000313" key="3">
    <source>
        <dbReference type="EnsemblMetazoa" id="ASTEI05171-PA"/>
    </source>
</evidence>
<dbReference type="AlphaFoldDB" id="A0A182Y9N6"/>
<feature type="domain" description="C-type lectin" evidence="2">
    <location>
        <begin position="24"/>
        <end position="141"/>
    </location>
</feature>
<dbReference type="PANTHER" id="PTHR22803">
    <property type="entry name" value="MANNOSE, PHOSPHOLIPASE, LECTIN RECEPTOR RELATED"/>
    <property type="match status" value="1"/>
</dbReference>
<dbReference type="VEuPathDB" id="VectorBase:ASTEI20_045487"/>
<feature type="domain" description="C-type lectin" evidence="2">
    <location>
        <begin position="140"/>
        <end position="251"/>
    </location>
</feature>
<dbReference type="PROSITE" id="PS00615">
    <property type="entry name" value="C_TYPE_LECTIN_1"/>
    <property type="match status" value="2"/>
</dbReference>
<reference evidence="3" key="2">
    <citation type="submission" date="2020-05" db="UniProtKB">
        <authorList>
            <consortium name="EnsemblMetazoa"/>
        </authorList>
    </citation>
    <scope>IDENTIFICATION</scope>
    <source>
        <strain evidence="3">Indian</strain>
    </source>
</reference>
<dbReference type="SMART" id="SM00034">
    <property type="entry name" value="CLECT"/>
    <property type="match status" value="2"/>
</dbReference>
<evidence type="ECO:0000256" key="1">
    <source>
        <dbReference type="ARBA" id="ARBA00023157"/>
    </source>
</evidence>
<name>A0A182Y9N6_ANOST</name>